<accession>A0A383AES0</accession>
<feature type="non-terminal residue" evidence="1">
    <location>
        <position position="1"/>
    </location>
</feature>
<protein>
    <recommendedName>
        <fullName evidence="2">Sel1 repeat family protein</fullName>
    </recommendedName>
</protein>
<dbReference type="Pfam" id="PF08238">
    <property type="entry name" value="Sel1"/>
    <property type="match status" value="1"/>
</dbReference>
<dbReference type="AlphaFoldDB" id="A0A383AES0"/>
<sequence>NLGVMYDNGQGVPQDYKEAVRWYLKSAEK</sequence>
<name>A0A383AES0_9ZZZZ</name>
<reference evidence="1" key="1">
    <citation type="submission" date="2018-05" db="EMBL/GenBank/DDBJ databases">
        <authorList>
            <person name="Lanie J.A."/>
            <person name="Ng W.-L."/>
            <person name="Kazmierczak K.M."/>
            <person name="Andrzejewski T.M."/>
            <person name="Davidsen T.M."/>
            <person name="Wayne K.J."/>
            <person name="Tettelin H."/>
            <person name="Glass J.I."/>
            <person name="Rusch D."/>
            <person name="Podicherti R."/>
            <person name="Tsui H.-C.T."/>
            <person name="Winkler M.E."/>
        </authorList>
    </citation>
    <scope>NUCLEOTIDE SEQUENCE</scope>
</reference>
<proteinExistence type="predicted"/>
<dbReference type="Gene3D" id="1.25.40.10">
    <property type="entry name" value="Tetratricopeptide repeat domain"/>
    <property type="match status" value="1"/>
</dbReference>
<evidence type="ECO:0008006" key="2">
    <source>
        <dbReference type="Google" id="ProtNLM"/>
    </source>
</evidence>
<gene>
    <name evidence="1" type="ORF">METZ01_LOCUS458954</name>
</gene>
<dbReference type="EMBL" id="UINC01191447">
    <property type="protein sequence ID" value="SVE06100.1"/>
    <property type="molecule type" value="Genomic_DNA"/>
</dbReference>
<dbReference type="SUPFAM" id="SSF81901">
    <property type="entry name" value="HCP-like"/>
    <property type="match status" value="1"/>
</dbReference>
<dbReference type="InterPro" id="IPR006597">
    <property type="entry name" value="Sel1-like"/>
</dbReference>
<evidence type="ECO:0000313" key="1">
    <source>
        <dbReference type="EMBL" id="SVE06100.1"/>
    </source>
</evidence>
<organism evidence="1">
    <name type="scientific">marine metagenome</name>
    <dbReference type="NCBI Taxonomy" id="408172"/>
    <lineage>
        <taxon>unclassified sequences</taxon>
        <taxon>metagenomes</taxon>
        <taxon>ecological metagenomes</taxon>
    </lineage>
</organism>
<dbReference type="InterPro" id="IPR011990">
    <property type="entry name" value="TPR-like_helical_dom_sf"/>
</dbReference>